<dbReference type="Proteomes" id="UP001322138">
    <property type="component" value="Unassembled WGS sequence"/>
</dbReference>
<keyword evidence="2" id="KW-1185">Reference proteome</keyword>
<evidence type="ECO:0000313" key="1">
    <source>
        <dbReference type="EMBL" id="KAK4649252.1"/>
    </source>
</evidence>
<comment type="caution">
    <text evidence="1">The sequence shown here is derived from an EMBL/GenBank/DDBJ whole genome shotgun (WGS) entry which is preliminary data.</text>
</comment>
<dbReference type="GeneID" id="87894489"/>
<organism evidence="1 2">
    <name type="scientific">Podospora bellae-mahoneyi</name>
    <dbReference type="NCBI Taxonomy" id="2093777"/>
    <lineage>
        <taxon>Eukaryota</taxon>
        <taxon>Fungi</taxon>
        <taxon>Dikarya</taxon>
        <taxon>Ascomycota</taxon>
        <taxon>Pezizomycotina</taxon>
        <taxon>Sordariomycetes</taxon>
        <taxon>Sordariomycetidae</taxon>
        <taxon>Sordariales</taxon>
        <taxon>Podosporaceae</taxon>
        <taxon>Podospora</taxon>
    </lineage>
</organism>
<reference evidence="1 2" key="1">
    <citation type="journal article" date="2023" name="bioRxiv">
        <title>High-quality genome assemblies of four members of thePodospora anserinaspecies complex.</title>
        <authorList>
            <person name="Ament-Velasquez S.L."/>
            <person name="Vogan A.A."/>
            <person name="Wallerman O."/>
            <person name="Hartmann F."/>
            <person name="Gautier V."/>
            <person name="Silar P."/>
            <person name="Giraud T."/>
            <person name="Johannesson H."/>
        </authorList>
    </citation>
    <scope>NUCLEOTIDE SEQUENCE [LARGE SCALE GENOMIC DNA]</scope>
    <source>
        <strain evidence="1 2">CBS 112042</strain>
    </source>
</reference>
<name>A0ABR0G0M6_9PEZI</name>
<dbReference type="RefSeq" id="XP_062738227.1">
    <property type="nucleotide sequence ID" value="XM_062875007.1"/>
</dbReference>
<protein>
    <submittedName>
        <fullName evidence="1">Uncharacterized protein</fullName>
    </submittedName>
</protein>
<sequence length="119" mass="12960">MLLLDIVSFDITKTFTDMPNNRRGSHDTPRAGFARVAVQEPLHPKSKISSAKMQFSVTLISLLASLAMAAPGNSPAPDSIHLDLPALNDGLGYMISPELKPETNQTIVKRREGCVACQW</sequence>
<gene>
    <name evidence="1" type="ORF">QC761_117275</name>
</gene>
<evidence type="ECO:0000313" key="2">
    <source>
        <dbReference type="Proteomes" id="UP001322138"/>
    </source>
</evidence>
<dbReference type="EMBL" id="JAFFGZ010000001">
    <property type="protein sequence ID" value="KAK4649252.1"/>
    <property type="molecule type" value="Genomic_DNA"/>
</dbReference>
<accession>A0ABR0G0M6</accession>
<proteinExistence type="predicted"/>